<keyword evidence="2" id="KW-1185">Reference proteome</keyword>
<accession>A0ABW9USS3</accession>
<evidence type="ECO:0000313" key="1">
    <source>
        <dbReference type="EMBL" id="MWV55322.1"/>
    </source>
</evidence>
<dbReference type="RefSeq" id="WP_160460424.1">
    <property type="nucleotide sequence ID" value="NZ_RXYJ01000002.1"/>
</dbReference>
<organism evidence="1 2">
    <name type="scientific">Chlorobium phaeovibrioides</name>
    <dbReference type="NCBI Taxonomy" id="1094"/>
    <lineage>
        <taxon>Bacteria</taxon>
        <taxon>Pseudomonadati</taxon>
        <taxon>Chlorobiota</taxon>
        <taxon>Chlorobiia</taxon>
        <taxon>Chlorobiales</taxon>
        <taxon>Chlorobiaceae</taxon>
        <taxon>Chlorobium/Pelodictyon group</taxon>
        <taxon>Chlorobium</taxon>
    </lineage>
</organism>
<sequence>MAAVSKRIKVGTNVETMRYWIEAIRKRKTKDQATATEINKMRREATE</sequence>
<evidence type="ECO:0000313" key="2">
    <source>
        <dbReference type="Proteomes" id="UP000489351"/>
    </source>
</evidence>
<comment type="caution">
    <text evidence="1">The sequence shown here is derived from an EMBL/GenBank/DDBJ whole genome shotgun (WGS) entry which is preliminary data.</text>
</comment>
<reference evidence="1 2" key="1">
    <citation type="submission" date="2019-11" db="EMBL/GenBank/DDBJ databases">
        <title>Green- and brown-colored morphotypes of Chlorobia in the stratified aquatic ecosystems of Kandalaksha Gulf (White Sea): A model for study of the accessory genome evolution.</title>
        <authorList>
            <person name="Grouzdev D.S."/>
        </authorList>
    </citation>
    <scope>NUCLEOTIDE SEQUENCE [LARGE SCALE GENOMIC DNA]</scope>
    <source>
        <strain evidence="1 2">ZM</strain>
    </source>
</reference>
<name>A0ABW9USS3_CHLPH</name>
<gene>
    <name evidence="1" type="ORF">GJ685_09735</name>
</gene>
<dbReference type="EMBL" id="WUBZ01000112">
    <property type="protein sequence ID" value="MWV55322.1"/>
    <property type="molecule type" value="Genomic_DNA"/>
</dbReference>
<dbReference type="Proteomes" id="UP000489351">
    <property type="component" value="Unassembled WGS sequence"/>
</dbReference>
<protein>
    <submittedName>
        <fullName evidence="1">Uncharacterized protein</fullName>
    </submittedName>
</protein>
<proteinExistence type="predicted"/>